<dbReference type="Pfam" id="PF00094">
    <property type="entry name" value="VWD"/>
    <property type="match status" value="1"/>
</dbReference>
<dbReference type="InterPro" id="IPR011030">
    <property type="entry name" value="Lipovitellin_superhlx_dom"/>
</dbReference>
<dbReference type="SMART" id="SM01169">
    <property type="entry name" value="DUF1943"/>
    <property type="match status" value="1"/>
</dbReference>
<dbReference type="PROSITE" id="PS51233">
    <property type="entry name" value="VWFD"/>
    <property type="match status" value="1"/>
</dbReference>
<dbReference type="InterPro" id="IPR001747">
    <property type="entry name" value="Vitellogenin_N"/>
</dbReference>
<evidence type="ECO:0008006" key="11">
    <source>
        <dbReference type="Google" id="ProtNLM"/>
    </source>
</evidence>
<dbReference type="InterPro" id="IPR015816">
    <property type="entry name" value="Vitellinogen_b-sht_N"/>
</dbReference>
<dbReference type="PANTHER" id="PTHR23345">
    <property type="entry name" value="VITELLOGENIN-RELATED"/>
    <property type="match status" value="1"/>
</dbReference>
<gene>
    <name evidence="9" type="ORF">JTE90_007425</name>
</gene>
<evidence type="ECO:0000256" key="4">
    <source>
        <dbReference type="ARBA" id="ARBA00023180"/>
    </source>
</evidence>
<dbReference type="Gene3D" id="2.20.80.10">
    <property type="entry name" value="Lipovitellin-phosvitin complex, chain A, domain 4"/>
    <property type="match status" value="1"/>
</dbReference>
<dbReference type="Pfam" id="PF01347">
    <property type="entry name" value="Vitellogenin_N"/>
    <property type="match status" value="1"/>
</dbReference>
<evidence type="ECO:0000313" key="9">
    <source>
        <dbReference type="EMBL" id="KAG8186039.1"/>
    </source>
</evidence>
<dbReference type="SUPFAM" id="SSF56968">
    <property type="entry name" value="Lipovitellin-phosvitin complex, beta-sheet shell regions"/>
    <property type="match status" value="2"/>
</dbReference>
<dbReference type="Proteomes" id="UP000827092">
    <property type="component" value="Unassembled WGS sequence"/>
</dbReference>
<protein>
    <recommendedName>
        <fullName evidence="11">Vitellogenin</fullName>
    </recommendedName>
</protein>
<organism evidence="9 10">
    <name type="scientific">Oedothorax gibbosus</name>
    <dbReference type="NCBI Taxonomy" id="931172"/>
    <lineage>
        <taxon>Eukaryota</taxon>
        <taxon>Metazoa</taxon>
        <taxon>Ecdysozoa</taxon>
        <taxon>Arthropoda</taxon>
        <taxon>Chelicerata</taxon>
        <taxon>Arachnida</taxon>
        <taxon>Araneae</taxon>
        <taxon>Araneomorphae</taxon>
        <taxon>Entelegynae</taxon>
        <taxon>Araneoidea</taxon>
        <taxon>Linyphiidae</taxon>
        <taxon>Erigoninae</taxon>
        <taxon>Oedothorax</taxon>
    </lineage>
</organism>
<dbReference type="SMART" id="SM00638">
    <property type="entry name" value="LPD_N"/>
    <property type="match status" value="1"/>
</dbReference>
<dbReference type="GO" id="GO:0045735">
    <property type="term" value="F:nutrient reservoir activity"/>
    <property type="evidence" value="ECO:0007669"/>
    <property type="project" value="UniProtKB-KW"/>
</dbReference>
<evidence type="ECO:0000313" key="10">
    <source>
        <dbReference type="Proteomes" id="UP000827092"/>
    </source>
</evidence>
<dbReference type="EMBL" id="JAFNEN010000315">
    <property type="protein sequence ID" value="KAG8186039.1"/>
    <property type="molecule type" value="Genomic_DNA"/>
</dbReference>
<dbReference type="GO" id="GO:0005319">
    <property type="term" value="F:lipid transporter activity"/>
    <property type="evidence" value="ECO:0007669"/>
    <property type="project" value="InterPro"/>
</dbReference>
<dbReference type="Gene3D" id="1.25.10.20">
    <property type="entry name" value="Vitellinogen, superhelical"/>
    <property type="match status" value="1"/>
</dbReference>
<evidence type="ECO:0000259" key="7">
    <source>
        <dbReference type="PROSITE" id="PS51211"/>
    </source>
</evidence>
<dbReference type="InterPro" id="IPR050733">
    <property type="entry name" value="Vitellogenin/Apolipophorin"/>
</dbReference>
<feature type="domain" description="VWFD" evidence="8">
    <location>
        <begin position="2650"/>
        <end position="2816"/>
    </location>
</feature>
<proteinExistence type="predicted"/>
<evidence type="ECO:0000256" key="6">
    <source>
        <dbReference type="SAM" id="SignalP"/>
    </source>
</evidence>
<dbReference type="InterPro" id="IPR015255">
    <property type="entry name" value="Vitellinogen_open_b-sht"/>
</dbReference>
<dbReference type="SMART" id="SM00216">
    <property type="entry name" value="VWD"/>
    <property type="match status" value="1"/>
</dbReference>
<dbReference type="Gene3D" id="2.30.230.10">
    <property type="entry name" value="Lipovitellin, beta-sheet shell regions, chain A"/>
    <property type="match status" value="1"/>
</dbReference>
<name>A0AAV6UQN1_9ARAC</name>
<accession>A0AAV6UQN1</accession>
<dbReference type="InterPro" id="IPR014853">
    <property type="entry name" value="VWF/SSPO/ZAN-like_Cys-rich_dom"/>
</dbReference>
<dbReference type="SUPFAM" id="SSF48431">
    <property type="entry name" value="Lipovitellin-phosvitin complex, superhelical domain"/>
    <property type="match status" value="1"/>
</dbReference>
<feature type="domain" description="Vitellogenin" evidence="7">
    <location>
        <begin position="37"/>
        <end position="651"/>
    </location>
</feature>
<dbReference type="PROSITE" id="PS51211">
    <property type="entry name" value="VITELLOGENIN"/>
    <property type="match status" value="1"/>
</dbReference>
<evidence type="ECO:0000259" key="8">
    <source>
        <dbReference type="PROSITE" id="PS51233"/>
    </source>
</evidence>
<sequence>MVLRLAIFAWLGCLVLAGPIAWDDSKCAQKCNGGAKYQYSELTNYIYLFESFNELKADGASDLSMNMKAKVKLTSVSKCEMVLQLTDVSVQHGPLSETSSAFIEALKRHPLPFSWDDGKIEHVCPSPDDSDDVNNVKKAIVSALQNSMRSFEVDLFDKEVDVLGSCDTEYKMKSNKNEKFVVQKDKNIATCTDHLKHKNLLLASFYESSSQRQHLPLLTGESLSCRQTIEAGLVEEVVCEEKSAYKPLSDYGYVVETHGKISLQKVATEPATPILYRSPGKESLVYKYSAVSRKDEGLVDETRNVLKKICEHSEGLLTKESSNSMHRLVYLIRSLSQQSLETIHASLKSKELCRSGKTLTVFVDALKAASSGGSIGLLSKLVTKGDLSVREAKLWFTLMPFTSYVEEGSIAATIPLLNKDSAEKQALLGVSALAYKYCSHDRCKGSKAVRDVSSRLKQFLGDKCQTANEEEESKILTALKSFGNLGYIGESADAILECANLATNKMTIRISAIEAFRRTPCTEDIISKVLDIYKNKNEEDEVRIASLIALSKCASNEVLQNIMDVYESETSKQVEVFTWSYLENLESTFNPIKSKLSTRFHLADLKRPSSTDITKFSRNFQSSLFSELLNIGYDMEANIVHSRNSFLPRSSDLGLKIDFFGNELNIFQVGARAEDLEHVLEHLFGPRGLLPNVKLDDVLNMIPENLGTRRKRSADSYKAKIEALSERLGFSRGKSPHGSAYFRVLGHELAWVHLHKDMFKKYDDFDLDDILRNIANTRSIDIARNLLFLDFGVLFPSVTGRAYKLSANASLIFGLKTEGKINIDKHQPRLDLEASVQPSILNDMTASFTIHSENFEPGVRVESVLHAGVDFDAKIDSKAGRLLHVKLSRRQNKLEVLSLKRTIFSMSHKGVVENPAPESYHLNYCTKYIQHFLGVRYCASATIPHIYNAQGKPKIPFVRAMKASLVAEKTDTQMEGYELIFQIPEDFTANDRTYKFLLDTPNSSIDRRLSLDLAVKNPKEGAKTYGLKLHNPFYSLDIDVDRQNSEKHYNLKINALASGKRRYSLLLDMPKDVRGARLVEYQPKLTLNIHHMRPIEIAGTIVYARGRKDQITINLESSSFDTPLTIKGNLVKEGIFDLEKDYKLQSDINITAFSQIHRLHSSLGNKEYKGVFFSLGHHFEPDGRSYESVSVTAKIENIELRDRLQFSLETKILLAEHQDLNSMLRWDFSLKPFAHLKNDIIFRYGENFDDDKHLLRLTHIFAFSGDFDHFQKLDIENKLGVAISCLDFHTSGALSLVYDLGDKPKFFFEAGLETAKDNEISIRYDYKQVKSSPLKVASEGRYVRNSYTILYKNEVNEVSPNVYEGKAIINPAEKEITIDYVYKVKDRDHFHHEFDGTVKFPEKTVKVKVEMELTSEKVVFHTVADTLNDSPYSLDVKLQKAGTSDVSLQTPYIEGTVSVDSQPGAHSIRADIKSKGRDDRRVVVTGNVARGDINTLMLDIAWDADNDAQKKISIKAQSHKETEDGIEKHMITAAITYIGSINVDVTGKISTHFLRGPHFFRAEFSGNMEPMAIEFTHDVSDGQALSVLRYLRSNVEKLRLDMKGKYIFTGYKFETEYGLFLSSPYKTFDGKELFFRIMADSNDATREFVAEYRIRPAAVIGYVGKVDYVRKRGYPGQVKSTLLVTVHQRPVYEGSTIIDYGNGKYSWKSSFTPITKRKVSLLTSFEHSGKFAAFHHSFAASLRYLQKVELNAVADLRNLEDAKIHSNLDINKYQLYDVNSTLKMKSIFDFDTQVVILSKITPSLRVFSKAQTSGQMTKYDANLEVDSVNLITGSGEVKKRKKGFNGDMTFKYKEKELLHLIINQESKVKTERNYVIKAKTPWRSYQSNIKINKEKGSVKYETKFCGNEGEGESCISIDAHHKEVGDIDEWQIDYKRNEVEFSIERIRVSTDNLQRFQTVLYKGDKRYGYDLQFAKEDNGRSLSFGIILPSRKLVTKTYAEFSIKKPRIKFQLSADARRFPDSSLSVDIKLENHIMDNKPSKLDVIIANPLYEKPIELQLIGDYQPSSNKFLTAQMSADYSTDPEDKLIGKFSLEHAKGNSALAILNVYHKDDEHLDFVIKLNGTVNNDEEYFGLFWDWKDESDSDVQAFTIYHYIAKERRFYFEYNRPKFVYRLDGSVVSPKSLLGDTCELDLNSVYNGETTKAKLIVDFNTHCYKLLIFNKEGETKRIVDLYLNEKSRKVASILMESLDDEGQWTFDYSLDIVRKSWRTLQFKQNFNPEFLGSFLFQMTSLGDELTAAGVGSLPISDSPQFKKIKTSINNKIIKKTLALFLGTVGTLLRDLKSDFKYADEALRHYYSTLPALTEVKEYFERACHFLKAGLREIGLAVESYYRELFKDVIAFLDKTSGIIKAICDNNQDCKALVKSFNDEGWEGLCKQLRIIILEIPERINEFLSRPNINARKYFDRMMTVVKAVLRPLTKLECGEIVVKIVQLTYTLAEPHIQSFLENYPRYYTTIKETIATNKYYIITKKMAQEAYLKMKEEVQKIPFERLYALAKHEMEEYLFQLSPPSARSGFTVHTLDTEKGVIDVDIHFGVAQTLPAKIFVRLADRALELITDIIIDPHRYGWSALLVKVKRVADLNFFPPYDAQAMIVDNHHFVTFDKAFYDYAGECTYLLSRDFEDGNFTFALKPKEGDKGQSILALINDISIEVNNKDKTVLISDSPVELPYITADFTVSLSGSTIVVDDRHHVQVRCNLVHHLCTFNIPGWFYGKTAGLLGTYNYESSDEFKRPKGQIANSATVMAKSWELKKGCKSNNLLSEVKINENAEYYRLCEAYFEDRSSPLSACFYEVEPKEYFELCVRSLARAKDTTKALCTVSAAYVTECERNYVELSLPSKCLTCTGPNGSTLQHGDRKKFENLSKKTADVIFLVEDHDCNKAIVADLANLAKSIDRELQNDGFKDTMFGVVGFGGDVGDPQAYTIKGTTFFNSRDIGAIKDRLKLENKKSASSRALEAMKLAVKYIFRGDSAKSFVLLSCSACKYDYKSLQYPVVHQILLERGISLHVIGSGEIKIRKGKEKDIIGADPDTVFHTKDVSQPELVGEPALRSQVVLPKDLCVSLSQDVDGSYFSTHVLSKASEAKNWRSVFARKFLKSIHNLSCQLCDCTSTRDHVPNTVCQPCQSKRPRLPFSLYVTTDAKYF</sequence>
<evidence type="ECO:0000256" key="1">
    <source>
        <dbReference type="ARBA" id="ARBA00022729"/>
    </source>
</evidence>
<dbReference type="InterPro" id="IPR001846">
    <property type="entry name" value="VWF_type-D"/>
</dbReference>
<dbReference type="InterPro" id="IPR015819">
    <property type="entry name" value="Lipid_transp_b-sht_shell"/>
</dbReference>
<comment type="caution">
    <text evidence="9">The sequence shown here is derived from an EMBL/GenBank/DDBJ whole genome shotgun (WGS) entry which is preliminary data.</text>
</comment>
<dbReference type="Pfam" id="PF09172">
    <property type="entry name" value="Vit_open_b-sht"/>
    <property type="match status" value="1"/>
</dbReference>
<evidence type="ECO:0000256" key="5">
    <source>
        <dbReference type="PROSITE-ProRule" id="PRU00557"/>
    </source>
</evidence>
<dbReference type="Gene3D" id="2.20.50.20">
    <property type="entry name" value="Lipovitellin. Chain A, domain 3"/>
    <property type="match status" value="1"/>
</dbReference>
<evidence type="ECO:0000256" key="3">
    <source>
        <dbReference type="ARBA" id="ARBA00023157"/>
    </source>
</evidence>
<dbReference type="Pfam" id="PF08742">
    <property type="entry name" value="C8"/>
    <property type="match status" value="1"/>
</dbReference>
<dbReference type="InterPro" id="IPR015817">
    <property type="entry name" value="Vitellinogen_open_b-sht_sub1"/>
</dbReference>
<feature type="signal peptide" evidence="6">
    <location>
        <begin position="1"/>
        <end position="17"/>
    </location>
</feature>
<keyword evidence="10" id="KW-1185">Reference proteome</keyword>
<keyword evidence="3" id="KW-1015">Disulfide bond</keyword>
<keyword evidence="2" id="KW-0758">Storage protein</keyword>
<keyword evidence="4" id="KW-0325">Glycoprotein</keyword>
<comment type="caution">
    <text evidence="5">Lacks conserved residue(s) required for the propagation of feature annotation.</text>
</comment>
<feature type="chain" id="PRO_5043798350" description="Vitellogenin" evidence="6">
    <location>
        <begin position="18"/>
        <end position="3203"/>
    </location>
</feature>
<reference evidence="9 10" key="1">
    <citation type="journal article" date="2022" name="Nat. Ecol. Evol.">
        <title>A masculinizing supergene underlies an exaggerated male reproductive morph in a spider.</title>
        <authorList>
            <person name="Hendrickx F."/>
            <person name="De Corte Z."/>
            <person name="Sonet G."/>
            <person name="Van Belleghem S.M."/>
            <person name="Kostlbacher S."/>
            <person name="Vangestel C."/>
        </authorList>
    </citation>
    <scope>NUCLEOTIDE SEQUENCE [LARGE SCALE GENOMIC DNA]</scope>
    <source>
        <strain evidence="9">W744_W776</strain>
    </source>
</reference>
<dbReference type="PANTHER" id="PTHR23345:SF15">
    <property type="entry name" value="VITELLOGENIN 1-RELATED"/>
    <property type="match status" value="1"/>
</dbReference>
<evidence type="ECO:0000256" key="2">
    <source>
        <dbReference type="ARBA" id="ARBA00022761"/>
    </source>
</evidence>
<keyword evidence="1 6" id="KW-0732">Signal</keyword>